<evidence type="ECO:0000256" key="4">
    <source>
        <dbReference type="ARBA" id="ARBA00022692"/>
    </source>
</evidence>
<sequence>MFLFISIFLGYVFGCIHGSQIIGKYKNIDIKNEGVKNAGASNTTILLGWKYGIIVGIIDIFKATFAVLAVLYLAEYFSIPQEAKTLYVYVTVLFVIIGHNFPITMKFQGGKGTASLVGSLLIIDWKIAVIGIGVLLLVSLLTDYLVIGVLFMYIAFFVSTFVLYDVIPEIIAGILLILSFLKHLENYRRIINKDERKISSMFKKKAS</sequence>
<keyword evidence="4 10" id="KW-0812">Transmembrane</keyword>
<evidence type="ECO:0000256" key="10">
    <source>
        <dbReference type="HAMAP-Rule" id="MF_01043"/>
    </source>
</evidence>
<keyword evidence="3 10" id="KW-0808">Transferase</keyword>
<evidence type="ECO:0000256" key="3">
    <source>
        <dbReference type="ARBA" id="ARBA00022679"/>
    </source>
</evidence>
<comment type="subunit">
    <text evidence="10">Probably interacts with PlsX.</text>
</comment>
<comment type="similarity">
    <text evidence="10">Belongs to the PlsY family.</text>
</comment>
<comment type="caution">
    <text evidence="11">The sequence shown here is derived from an EMBL/GenBank/DDBJ whole genome shotgun (WGS) entry which is preliminary data.</text>
</comment>
<comment type="catalytic activity">
    <reaction evidence="10">
        <text>an acyl phosphate + sn-glycerol 3-phosphate = a 1-acyl-sn-glycero-3-phosphate + phosphate</text>
        <dbReference type="Rhea" id="RHEA:34075"/>
        <dbReference type="ChEBI" id="CHEBI:43474"/>
        <dbReference type="ChEBI" id="CHEBI:57597"/>
        <dbReference type="ChEBI" id="CHEBI:57970"/>
        <dbReference type="ChEBI" id="CHEBI:59918"/>
        <dbReference type="EC" id="2.3.1.275"/>
    </reaction>
</comment>
<keyword evidence="12" id="KW-1185">Reference proteome</keyword>
<feature type="transmembrane region" description="Helical" evidence="10">
    <location>
        <begin position="86"/>
        <end position="104"/>
    </location>
</feature>
<feature type="transmembrane region" description="Helical" evidence="10">
    <location>
        <begin position="170"/>
        <end position="187"/>
    </location>
</feature>
<name>A0A8J2ZQ56_9BACI</name>
<dbReference type="UniPathway" id="UPA00085"/>
<keyword evidence="1 10" id="KW-1003">Cell membrane</keyword>
<dbReference type="Proteomes" id="UP000602050">
    <property type="component" value="Unassembled WGS sequence"/>
</dbReference>
<dbReference type="HAMAP" id="MF_01043">
    <property type="entry name" value="PlsY"/>
    <property type="match status" value="1"/>
</dbReference>
<evidence type="ECO:0000256" key="7">
    <source>
        <dbReference type="ARBA" id="ARBA00023136"/>
    </source>
</evidence>
<feature type="transmembrane region" description="Helical" evidence="10">
    <location>
        <begin position="51"/>
        <end position="74"/>
    </location>
</feature>
<organism evidence="11 12">
    <name type="scientific">Compostibacillus humi</name>
    <dbReference type="NCBI Taxonomy" id="1245525"/>
    <lineage>
        <taxon>Bacteria</taxon>
        <taxon>Bacillati</taxon>
        <taxon>Bacillota</taxon>
        <taxon>Bacilli</taxon>
        <taxon>Bacillales</taxon>
        <taxon>Bacillaceae</taxon>
        <taxon>Compostibacillus</taxon>
    </lineage>
</organism>
<evidence type="ECO:0000256" key="8">
    <source>
        <dbReference type="ARBA" id="ARBA00023209"/>
    </source>
</evidence>
<proteinExistence type="inferred from homology"/>
<reference evidence="11" key="1">
    <citation type="journal article" date="2014" name="Int. J. Syst. Evol. Microbiol.">
        <title>Complete genome sequence of Corynebacterium casei LMG S-19264T (=DSM 44701T), isolated from a smear-ripened cheese.</title>
        <authorList>
            <consortium name="US DOE Joint Genome Institute (JGI-PGF)"/>
            <person name="Walter F."/>
            <person name="Albersmeier A."/>
            <person name="Kalinowski J."/>
            <person name="Ruckert C."/>
        </authorList>
    </citation>
    <scope>NUCLEOTIDE SEQUENCE</scope>
    <source>
        <strain evidence="11">CGMCC 1.12360</strain>
    </source>
</reference>
<dbReference type="EC" id="2.3.1.275" evidence="10"/>
<dbReference type="Pfam" id="PF02660">
    <property type="entry name" value="G3P_acyltransf"/>
    <property type="match status" value="1"/>
</dbReference>
<evidence type="ECO:0000256" key="6">
    <source>
        <dbReference type="ARBA" id="ARBA00023098"/>
    </source>
</evidence>
<dbReference type="EMBL" id="BMEV01000012">
    <property type="protein sequence ID" value="GGH72586.1"/>
    <property type="molecule type" value="Genomic_DNA"/>
</dbReference>
<dbReference type="PANTHER" id="PTHR30309:SF0">
    <property type="entry name" value="GLYCEROL-3-PHOSPHATE ACYLTRANSFERASE-RELATED"/>
    <property type="match status" value="1"/>
</dbReference>
<dbReference type="GO" id="GO:0005886">
    <property type="term" value="C:plasma membrane"/>
    <property type="evidence" value="ECO:0007669"/>
    <property type="project" value="UniProtKB-SubCell"/>
</dbReference>
<keyword evidence="8 10" id="KW-0594">Phospholipid biosynthesis</keyword>
<dbReference type="GO" id="GO:0008654">
    <property type="term" value="P:phospholipid biosynthetic process"/>
    <property type="evidence" value="ECO:0007669"/>
    <property type="project" value="UniProtKB-UniRule"/>
</dbReference>
<evidence type="ECO:0000313" key="11">
    <source>
        <dbReference type="EMBL" id="GGH72586.1"/>
    </source>
</evidence>
<gene>
    <name evidence="10 11" type="primary">plsY</name>
    <name evidence="11" type="ORF">GCM10010978_09640</name>
</gene>
<keyword evidence="7 10" id="KW-0472">Membrane</keyword>
<reference evidence="11" key="2">
    <citation type="submission" date="2020-09" db="EMBL/GenBank/DDBJ databases">
        <authorList>
            <person name="Sun Q."/>
            <person name="Zhou Y."/>
        </authorList>
    </citation>
    <scope>NUCLEOTIDE SEQUENCE</scope>
    <source>
        <strain evidence="11">CGMCC 1.12360</strain>
    </source>
</reference>
<feature type="transmembrane region" description="Helical" evidence="10">
    <location>
        <begin position="144"/>
        <end position="164"/>
    </location>
</feature>
<dbReference type="PANTHER" id="PTHR30309">
    <property type="entry name" value="INNER MEMBRANE PROTEIN YGIH"/>
    <property type="match status" value="1"/>
</dbReference>
<comment type="subcellular location">
    <subcellularLocation>
        <location evidence="10">Cell membrane</location>
        <topology evidence="10">Multi-pass membrane protein</topology>
    </subcellularLocation>
</comment>
<protein>
    <recommendedName>
        <fullName evidence="10">Glycerol-3-phosphate acyltransferase</fullName>
    </recommendedName>
    <alternativeName>
        <fullName evidence="10">Acyl-PO4 G3P acyltransferase</fullName>
    </alternativeName>
    <alternativeName>
        <fullName evidence="10">Acyl-phosphate--glycerol-3-phosphate acyltransferase</fullName>
    </alternativeName>
    <alternativeName>
        <fullName evidence="10">G3P acyltransferase</fullName>
        <shortName evidence="10">GPAT</shortName>
        <ecNumber evidence="10">2.3.1.275</ecNumber>
    </alternativeName>
    <alternativeName>
        <fullName evidence="10">Lysophosphatidic acid synthase</fullName>
        <shortName evidence="10">LPA synthase</shortName>
    </alternativeName>
</protein>
<keyword evidence="6 10" id="KW-0443">Lipid metabolism</keyword>
<dbReference type="SMART" id="SM01207">
    <property type="entry name" value="G3P_acyltransf"/>
    <property type="match status" value="1"/>
</dbReference>
<feature type="transmembrane region" description="Helical" evidence="10">
    <location>
        <begin position="116"/>
        <end position="137"/>
    </location>
</feature>
<evidence type="ECO:0000256" key="2">
    <source>
        <dbReference type="ARBA" id="ARBA00022516"/>
    </source>
</evidence>
<dbReference type="AlphaFoldDB" id="A0A8J2ZQ56"/>
<comment type="function">
    <text evidence="10">Catalyzes the transfer of an acyl group from acyl-phosphate (acyl-PO(4)) to glycerol-3-phosphate (G3P) to form lysophosphatidic acid (LPA). This enzyme utilizes acyl-phosphate as fatty acyl donor, but not acyl-CoA or acyl-ACP.</text>
</comment>
<evidence type="ECO:0000256" key="5">
    <source>
        <dbReference type="ARBA" id="ARBA00022989"/>
    </source>
</evidence>
<keyword evidence="5 10" id="KW-1133">Transmembrane helix</keyword>
<keyword evidence="9 10" id="KW-1208">Phospholipid metabolism</keyword>
<keyword evidence="2 10" id="KW-0444">Lipid biosynthesis</keyword>
<keyword evidence="11" id="KW-0012">Acyltransferase</keyword>
<evidence type="ECO:0000313" key="12">
    <source>
        <dbReference type="Proteomes" id="UP000602050"/>
    </source>
</evidence>
<accession>A0A8J2ZQ56</accession>
<dbReference type="RefSeq" id="WP_188391241.1">
    <property type="nucleotide sequence ID" value="NZ_BMEV01000012.1"/>
</dbReference>
<comment type="pathway">
    <text evidence="10">Lipid metabolism; phospholipid metabolism.</text>
</comment>
<dbReference type="InterPro" id="IPR003811">
    <property type="entry name" value="G3P_acylTferase_PlsY"/>
</dbReference>
<dbReference type="GO" id="GO:0043772">
    <property type="term" value="F:acyl-phosphate glycerol-3-phosphate acyltransferase activity"/>
    <property type="evidence" value="ECO:0007669"/>
    <property type="project" value="UniProtKB-UniRule"/>
</dbReference>
<evidence type="ECO:0000256" key="9">
    <source>
        <dbReference type="ARBA" id="ARBA00023264"/>
    </source>
</evidence>
<evidence type="ECO:0000256" key="1">
    <source>
        <dbReference type="ARBA" id="ARBA00022475"/>
    </source>
</evidence>